<protein>
    <submittedName>
        <fullName evidence="6">Uncharacterized protein</fullName>
    </submittedName>
</protein>
<feature type="non-terminal residue" evidence="6">
    <location>
        <position position="89"/>
    </location>
</feature>
<dbReference type="InterPro" id="IPR036188">
    <property type="entry name" value="FAD/NAD-bd_sf"/>
</dbReference>
<evidence type="ECO:0000313" key="7">
    <source>
        <dbReference type="Proteomes" id="UP001357485"/>
    </source>
</evidence>
<evidence type="ECO:0000313" key="6">
    <source>
        <dbReference type="EMBL" id="KAK5195999.1"/>
    </source>
</evidence>
<keyword evidence="5" id="KW-0503">Monooxygenase</keyword>
<organism evidence="6 7">
    <name type="scientific">Cryomyces antarcticus</name>
    <dbReference type="NCBI Taxonomy" id="329879"/>
    <lineage>
        <taxon>Eukaryota</taxon>
        <taxon>Fungi</taxon>
        <taxon>Dikarya</taxon>
        <taxon>Ascomycota</taxon>
        <taxon>Pezizomycotina</taxon>
        <taxon>Dothideomycetes</taxon>
        <taxon>Dothideomycetes incertae sedis</taxon>
        <taxon>Cryomyces</taxon>
    </lineage>
</organism>
<sequence>CTGLALAQGLKEAGIKCIVFEKQPSHSPAHARDWNMGHWGAPVLQSLVPPSLWSRLDSATVDPHVPTAEANTLHFLNGATGAAMASIPT</sequence>
<feature type="non-terminal residue" evidence="6">
    <location>
        <position position="1"/>
    </location>
</feature>
<keyword evidence="2" id="KW-0285">Flavoprotein</keyword>
<comment type="cofactor">
    <cofactor evidence="1">
        <name>FAD</name>
        <dbReference type="ChEBI" id="CHEBI:57692"/>
    </cofactor>
</comment>
<evidence type="ECO:0000256" key="4">
    <source>
        <dbReference type="ARBA" id="ARBA00023002"/>
    </source>
</evidence>
<dbReference type="EMBL" id="JAVRRA010017750">
    <property type="protein sequence ID" value="KAK5195999.1"/>
    <property type="molecule type" value="Genomic_DNA"/>
</dbReference>
<evidence type="ECO:0000256" key="1">
    <source>
        <dbReference type="ARBA" id="ARBA00001974"/>
    </source>
</evidence>
<gene>
    <name evidence="6" type="ORF">LTR16_006800</name>
</gene>
<evidence type="ECO:0000256" key="3">
    <source>
        <dbReference type="ARBA" id="ARBA00022827"/>
    </source>
</evidence>
<dbReference type="SUPFAM" id="SSF51905">
    <property type="entry name" value="FAD/NAD(P)-binding domain"/>
    <property type="match status" value="1"/>
</dbReference>
<keyword evidence="4" id="KW-0560">Oxidoreductase</keyword>
<keyword evidence="7" id="KW-1185">Reference proteome</keyword>
<accession>A0ABR0LLF0</accession>
<comment type="caution">
    <text evidence="6">The sequence shown here is derived from an EMBL/GenBank/DDBJ whole genome shotgun (WGS) entry which is preliminary data.</text>
</comment>
<dbReference type="Gene3D" id="3.50.50.60">
    <property type="entry name" value="FAD/NAD(P)-binding domain"/>
    <property type="match status" value="1"/>
</dbReference>
<name>A0ABR0LLF0_9PEZI</name>
<evidence type="ECO:0000256" key="2">
    <source>
        <dbReference type="ARBA" id="ARBA00022630"/>
    </source>
</evidence>
<evidence type="ECO:0000256" key="5">
    <source>
        <dbReference type="ARBA" id="ARBA00023033"/>
    </source>
</evidence>
<dbReference type="PANTHER" id="PTHR47178">
    <property type="entry name" value="MONOOXYGENASE, FAD-BINDING"/>
    <property type="match status" value="1"/>
</dbReference>
<dbReference type="Proteomes" id="UP001357485">
    <property type="component" value="Unassembled WGS sequence"/>
</dbReference>
<keyword evidence="3" id="KW-0274">FAD</keyword>
<dbReference type="PANTHER" id="PTHR47178:SF3">
    <property type="entry name" value="FAD-BINDING DOMAIN-CONTAINING PROTEIN"/>
    <property type="match status" value="1"/>
</dbReference>
<proteinExistence type="predicted"/>
<reference evidence="6 7" key="1">
    <citation type="submission" date="2023-08" db="EMBL/GenBank/DDBJ databases">
        <title>Black Yeasts Isolated from many extreme environments.</title>
        <authorList>
            <person name="Coleine C."/>
            <person name="Stajich J.E."/>
            <person name="Selbmann L."/>
        </authorList>
    </citation>
    <scope>NUCLEOTIDE SEQUENCE [LARGE SCALE GENOMIC DNA]</scope>
    <source>
        <strain evidence="6 7">CCFEE 536</strain>
    </source>
</reference>